<name>A0A928W3S7_9CYAN</name>
<keyword evidence="2" id="KW-1185">Reference proteome</keyword>
<dbReference type="RefSeq" id="WP_264322873.1">
    <property type="nucleotide sequence ID" value="NZ_JADEXN010000419.1"/>
</dbReference>
<reference evidence="1" key="1">
    <citation type="submission" date="2020-10" db="EMBL/GenBank/DDBJ databases">
        <authorList>
            <person name="Castelo-Branco R."/>
            <person name="Eusebio N."/>
            <person name="Adriana R."/>
            <person name="Vieira A."/>
            <person name="Brugerolle De Fraissinette N."/>
            <person name="Rezende De Castro R."/>
            <person name="Schneider M.P."/>
            <person name="Vasconcelos V."/>
            <person name="Leao P.N."/>
        </authorList>
    </citation>
    <scope>NUCLEOTIDE SEQUENCE</scope>
    <source>
        <strain evidence="1">LEGE 11467</strain>
    </source>
</reference>
<sequence>MFPKLPVYSTRQAFSKPYLRHKPIARVLSQIPNWHIVIDESEELPQPTNFLQ</sequence>
<comment type="caution">
    <text evidence="1">The sequence shown here is derived from an EMBL/GenBank/DDBJ whole genome shotgun (WGS) entry which is preliminary data.</text>
</comment>
<dbReference type="EMBL" id="JADEXN010000419">
    <property type="protein sequence ID" value="MBE9042725.1"/>
    <property type="molecule type" value="Genomic_DNA"/>
</dbReference>
<evidence type="ECO:0000313" key="2">
    <source>
        <dbReference type="Proteomes" id="UP000621799"/>
    </source>
</evidence>
<dbReference type="AlphaFoldDB" id="A0A928W3S7"/>
<protein>
    <submittedName>
        <fullName evidence="1">Uncharacterized protein</fullName>
    </submittedName>
</protein>
<organism evidence="1 2">
    <name type="scientific">Zarconia navalis LEGE 11467</name>
    <dbReference type="NCBI Taxonomy" id="1828826"/>
    <lineage>
        <taxon>Bacteria</taxon>
        <taxon>Bacillati</taxon>
        <taxon>Cyanobacteriota</taxon>
        <taxon>Cyanophyceae</taxon>
        <taxon>Oscillatoriophycideae</taxon>
        <taxon>Oscillatoriales</taxon>
        <taxon>Oscillatoriales incertae sedis</taxon>
        <taxon>Zarconia</taxon>
        <taxon>Zarconia navalis</taxon>
    </lineage>
</organism>
<proteinExistence type="predicted"/>
<accession>A0A928W3S7</accession>
<gene>
    <name evidence="1" type="ORF">IQ235_18350</name>
</gene>
<dbReference type="Proteomes" id="UP000621799">
    <property type="component" value="Unassembled WGS sequence"/>
</dbReference>
<evidence type="ECO:0000313" key="1">
    <source>
        <dbReference type="EMBL" id="MBE9042725.1"/>
    </source>
</evidence>